<keyword evidence="2" id="KW-1185">Reference proteome</keyword>
<name>A0A5C2RQT5_9APHY</name>
<dbReference type="AlphaFoldDB" id="A0A5C2RQT5"/>
<dbReference type="Proteomes" id="UP000313359">
    <property type="component" value="Unassembled WGS sequence"/>
</dbReference>
<evidence type="ECO:0000313" key="2">
    <source>
        <dbReference type="Proteomes" id="UP000313359"/>
    </source>
</evidence>
<protein>
    <submittedName>
        <fullName evidence="1">Uncharacterized protein</fullName>
    </submittedName>
</protein>
<proteinExistence type="predicted"/>
<sequence>MHGIILGDLKENRREMLNLLGDPVKRGWEYLRAHAGKHVSELDAKPGVTFTDNFTQLLILEATGDRSLVTLTAPTEPSRHWNYFQGKGLLTYEKFPDDLDTTSLGLVTMKPPKELVHSIMDEMLNCLNPDGLPYSYFDPQIPRLDPALSVNVLHLFYTHGRGHELPSALEWVHSVLKNRAYLRMKVGCRGYTTAMAIKAIEDLDSLRAKDSSR</sequence>
<evidence type="ECO:0000313" key="1">
    <source>
        <dbReference type="EMBL" id="RPD53540.1"/>
    </source>
</evidence>
<organism evidence="1 2">
    <name type="scientific">Lentinus tigrinus ALCF2SS1-6</name>
    <dbReference type="NCBI Taxonomy" id="1328759"/>
    <lineage>
        <taxon>Eukaryota</taxon>
        <taxon>Fungi</taxon>
        <taxon>Dikarya</taxon>
        <taxon>Basidiomycota</taxon>
        <taxon>Agaricomycotina</taxon>
        <taxon>Agaricomycetes</taxon>
        <taxon>Polyporales</taxon>
        <taxon>Polyporaceae</taxon>
        <taxon>Lentinus</taxon>
    </lineage>
</organism>
<dbReference type="STRING" id="1328759.A0A5C2RQT5"/>
<dbReference type="OrthoDB" id="2012566at2759"/>
<accession>A0A5C2RQT5</accession>
<dbReference type="EMBL" id="ML122320">
    <property type="protein sequence ID" value="RPD53540.1"/>
    <property type="molecule type" value="Genomic_DNA"/>
</dbReference>
<gene>
    <name evidence="1" type="ORF">L227DRAFT_397698</name>
</gene>
<reference evidence="1" key="1">
    <citation type="journal article" date="2018" name="Genome Biol. Evol.">
        <title>Genomics and development of Lentinus tigrinus, a white-rot wood-decaying mushroom with dimorphic fruiting bodies.</title>
        <authorList>
            <person name="Wu B."/>
            <person name="Xu Z."/>
            <person name="Knudson A."/>
            <person name="Carlson A."/>
            <person name="Chen N."/>
            <person name="Kovaka S."/>
            <person name="LaButti K."/>
            <person name="Lipzen A."/>
            <person name="Pennachio C."/>
            <person name="Riley R."/>
            <person name="Schakwitz W."/>
            <person name="Umezawa K."/>
            <person name="Ohm R.A."/>
            <person name="Grigoriev I.V."/>
            <person name="Nagy L.G."/>
            <person name="Gibbons J."/>
            <person name="Hibbett D."/>
        </authorList>
    </citation>
    <scope>NUCLEOTIDE SEQUENCE [LARGE SCALE GENOMIC DNA]</scope>
    <source>
        <strain evidence="1">ALCF2SS1-6</strain>
    </source>
</reference>